<dbReference type="PROSITE" id="PS00629">
    <property type="entry name" value="IMP_1"/>
    <property type="match status" value="1"/>
</dbReference>
<feature type="binding site" evidence="7">
    <location>
        <position position="86"/>
    </location>
    <ligand>
        <name>Mg(2+)</name>
        <dbReference type="ChEBI" id="CHEBI:18420"/>
        <label>1</label>
        <note>catalytic</note>
    </ligand>
</feature>
<protein>
    <recommendedName>
        <fullName evidence="8">Inositol-1-monophosphatase</fullName>
        <ecNumber evidence="8">3.1.3.25</ecNumber>
    </recommendedName>
</protein>
<name>A0A2M7G7Z6_9BACT</name>
<dbReference type="InterPro" id="IPR000760">
    <property type="entry name" value="Inositol_monophosphatase-like"/>
</dbReference>
<dbReference type="GO" id="GO:0008934">
    <property type="term" value="F:inositol monophosphate 1-phosphatase activity"/>
    <property type="evidence" value="ECO:0007669"/>
    <property type="project" value="InterPro"/>
</dbReference>
<evidence type="ECO:0000256" key="6">
    <source>
        <dbReference type="ARBA" id="ARBA00022842"/>
    </source>
</evidence>
<comment type="caution">
    <text evidence="9">The sequence shown here is derived from an EMBL/GenBank/DDBJ whole genome shotgun (WGS) entry which is preliminary data.</text>
</comment>
<dbReference type="GO" id="GO:0007165">
    <property type="term" value="P:signal transduction"/>
    <property type="evidence" value="ECO:0007669"/>
    <property type="project" value="TreeGrafter"/>
</dbReference>
<evidence type="ECO:0000256" key="4">
    <source>
        <dbReference type="ARBA" id="ARBA00022723"/>
    </source>
</evidence>
<dbReference type="PRINTS" id="PR00377">
    <property type="entry name" value="IMPHPHTASES"/>
</dbReference>
<dbReference type="EC" id="3.1.3.25" evidence="8"/>
<dbReference type="FunFam" id="3.30.540.10:FF:000003">
    <property type="entry name" value="Inositol-1-monophosphatase"/>
    <property type="match status" value="1"/>
</dbReference>
<feature type="binding site" evidence="7">
    <location>
        <position position="89"/>
    </location>
    <ligand>
        <name>Mg(2+)</name>
        <dbReference type="ChEBI" id="CHEBI:18420"/>
        <label>1</label>
        <note>catalytic</note>
    </ligand>
</feature>
<dbReference type="PANTHER" id="PTHR20854:SF4">
    <property type="entry name" value="INOSITOL-1-MONOPHOSPHATASE-RELATED"/>
    <property type="match status" value="1"/>
</dbReference>
<dbReference type="PANTHER" id="PTHR20854">
    <property type="entry name" value="INOSITOL MONOPHOSPHATASE"/>
    <property type="match status" value="1"/>
</dbReference>
<keyword evidence="4 7" id="KW-0479">Metal-binding</keyword>
<dbReference type="Gene3D" id="3.40.190.80">
    <property type="match status" value="1"/>
</dbReference>
<dbReference type="EMBL" id="PFFQ01000013">
    <property type="protein sequence ID" value="PIW18215.1"/>
    <property type="molecule type" value="Genomic_DNA"/>
</dbReference>
<evidence type="ECO:0000313" key="9">
    <source>
        <dbReference type="EMBL" id="PIW18215.1"/>
    </source>
</evidence>
<dbReference type="Pfam" id="PF00459">
    <property type="entry name" value="Inositol_P"/>
    <property type="match status" value="1"/>
</dbReference>
<dbReference type="GO" id="GO:0046854">
    <property type="term" value="P:phosphatidylinositol phosphate biosynthetic process"/>
    <property type="evidence" value="ECO:0007669"/>
    <property type="project" value="InterPro"/>
</dbReference>
<gene>
    <name evidence="9" type="ORF">COW36_05460</name>
</gene>
<dbReference type="PROSITE" id="PS00630">
    <property type="entry name" value="IMP_2"/>
    <property type="match status" value="1"/>
</dbReference>
<evidence type="ECO:0000256" key="1">
    <source>
        <dbReference type="ARBA" id="ARBA00001033"/>
    </source>
</evidence>
<evidence type="ECO:0000256" key="5">
    <source>
        <dbReference type="ARBA" id="ARBA00022801"/>
    </source>
</evidence>
<dbReference type="GO" id="GO:0046872">
    <property type="term" value="F:metal ion binding"/>
    <property type="evidence" value="ECO:0007669"/>
    <property type="project" value="UniProtKB-KW"/>
</dbReference>
<dbReference type="GO" id="GO:0006020">
    <property type="term" value="P:inositol metabolic process"/>
    <property type="evidence" value="ECO:0007669"/>
    <property type="project" value="TreeGrafter"/>
</dbReference>
<evidence type="ECO:0000256" key="7">
    <source>
        <dbReference type="PIRSR" id="PIRSR600760-2"/>
    </source>
</evidence>
<organism evidence="9 10">
    <name type="scientific">bacterium (Candidatus Blackallbacteria) CG17_big_fil_post_rev_8_21_14_2_50_48_46</name>
    <dbReference type="NCBI Taxonomy" id="2014261"/>
    <lineage>
        <taxon>Bacteria</taxon>
        <taxon>Candidatus Blackallbacteria</taxon>
    </lineage>
</organism>
<keyword evidence="6 7" id="KW-0460">Magnesium</keyword>
<comment type="cofactor">
    <cofactor evidence="2 7 8">
        <name>Mg(2+)</name>
        <dbReference type="ChEBI" id="CHEBI:18420"/>
    </cofactor>
</comment>
<dbReference type="AlphaFoldDB" id="A0A2M7G7Z6"/>
<dbReference type="InterPro" id="IPR020550">
    <property type="entry name" value="Inositol_monophosphatase_CS"/>
</dbReference>
<evidence type="ECO:0000256" key="3">
    <source>
        <dbReference type="ARBA" id="ARBA00009759"/>
    </source>
</evidence>
<dbReference type="InterPro" id="IPR033942">
    <property type="entry name" value="IMPase"/>
</dbReference>
<sequence>MQTELSTYLEFALEAARLGGSQLLDYRGHLSKIRSKSSSGDLVTEADEASEATILDYLKQNLPQHALLAEESGRQETGSDWLWAIDPLDGTLNYAHNLPFFCVSLGLLYQQKPVLGVIYAPVLAETFAAYQGGGATLNGDIFQVSPVETLSQSFLATGFPYRKASLEDNNYAEFCYLADQVQDIRRPGSAALDLAYVACGRFDGFWERHLNAWDICAGAVLVQEAGGKISNYQEGTLDPFSGEILASNGRIHTQMASRLQAVQSSGLHLKVTI</sequence>
<dbReference type="CDD" id="cd01639">
    <property type="entry name" value="IMPase"/>
    <property type="match status" value="1"/>
</dbReference>
<keyword evidence="5 8" id="KW-0378">Hydrolase</keyword>
<evidence type="ECO:0000256" key="2">
    <source>
        <dbReference type="ARBA" id="ARBA00001946"/>
    </source>
</evidence>
<dbReference type="Gene3D" id="3.30.540.10">
    <property type="entry name" value="Fructose-1,6-Bisphosphatase, subunit A, domain 1"/>
    <property type="match status" value="1"/>
</dbReference>
<evidence type="ECO:0000256" key="8">
    <source>
        <dbReference type="RuleBase" id="RU364068"/>
    </source>
</evidence>
<reference evidence="9 10" key="1">
    <citation type="submission" date="2017-09" db="EMBL/GenBank/DDBJ databases">
        <title>Depth-based differentiation of microbial function through sediment-hosted aquifers and enrichment of novel symbionts in the deep terrestrial subsurface.</title>
        <authorList>
            <person name="Probst A.J."/>
            <person name="Ladd B."/>
            <person name="Jarett J.K."/>
            <person name="Geller-Mcgrath D.E."/>
            <person name="Sieber C.M."/>
            <person name="Emerson J.B."/>
            <person name="Anantharaman K."/>
            <person name="Thomas B.C."/>
            <person name="Malmstrom R."/>
            <person name="Stieglmeier M."/>
            <person name="Klingl A."/>
            <person name="Woyke T."/>
            <person name="Ryan C.M."/>
            <person name="Banfield J.F."/>
        </authorList>
    </citation>
    <scope>NUCLEOTIDE SEQUENCE [LARGE SCALE GENOMIC DNA]</scope>
    <source>
        <strain evidence="9">CG17_big_fil_post_rev_8_21_14_2_50_48_46</strain>
    </source>
</reference>
<accession>A0A2M7G7Z6</accession>
<dbReference type="InterPro" id="IPR020583">
    <property type="entry name" value="Inositol_monoP_metal-BS"/>
</dbReference>
<dbReference type="PRINTS" id="PR01959">
    <property type="entry name" value="SBIMPHPHTASE"/>
</dbReference>
<dbReference type="SUPFAM" id="SSF56655">
    <property type="entry name" value="Carbohydrate phosphatase"/>
    <property type="match status" value="1"/>
</dbReference>
<dbReference type="InterPro" id="IPR022337">
    <property type="entry name" value="Inositol_monophosphatase_SuhB"/>
</dbReference>
<feature type="binding site" evidence="7">
    <location>
        <position position="214"/>
    </location>
    <ligand>
        <name>Mg(2+)</name>
        <dbReference type="ChEBI" id="CHEBI:18420"/>
        <label>1</label>
        <note>catalytic</note>
    </ligand>
</feature>
<feature type="binding site" evidence="7">
    <location>
        <position position="88"/>
    </location>
    <ligand>
        <name>Mg(2+)</name>
        <dbReference type="ChEBI" id="CHEBI:18420"/>
        <label>1</label>
        <note>catalytic</note>
    </ligand>
</feature>
<comment type="catalytic activity">
    <reaction evidence="1 8">
        <text>a myo-inositol phosphate + H2O = myo-inositol + phosphate</text>
        <dbReference type="Rhea" id="RHEA:24056"/>
        <dbReference type="ChEBI" id="CHEBI:15377"/>
        <dbReference type="ChEBI" id="CHEBI:17268"/>
        <dbReference type="ChEBI" id="CHEBI:43474"/>
        <dbReference type="ChEBI" id="CHEBI:84139"/>
        <dbReference type="EC" id="3.1.3.25"/>
    </reaction>
</comment>
<comment type="similarity">
    <text evidence="3 8">Belongs to the inositol monophosphatase superfamily.</text>
</comment>
<feature type="binding site" evidence="7">
    <location>
        <position position="70"/>
    </location>
    <ligand>
        <name>Mg(2+)</name>
        <dbReference type="ChEBI" id="CHEBI:18420"/>
        <label>1</label>
        <note>catalytic</note>
    </ligand>
</feature>
<proteinExistence type="inferred from homology"/>
<evidence type="ECO:0000313" key="10">
    <source>
        <dbReference type="Proteomes" id="UP000231019"/>
    </source>
</evidence>
<dbReference type="Proteomes" id="UP000231019">
    <property type="component" value="Unassembled WGS sequence"/>
</dbReference>